<dbReference type="STRING" id="4565.A0A3B6BYK4"/>
<keyword evidence="4" id="KW-1185">Reference proteome</keyword>
<evidence type="ECO:0000313" key="3">
    <source>
        <dbReference type="EnsemblPlants" id="TraesCS2B02G076300.1"/>
    </source>
</evidence>
<dbReference type="Gramene" id="TraesCS2B03G0169600.1">
    <property type="protein sequence ID" value="TraesCS2B03G0169600.1.CDS"/>
    <property type="gene ID" value="TraesCS2B03G0169600"/>
</dbReference>
<dbReference type="EnsemblPlants" id="TraesCS2B02G076300.1">
    <property type="protein sequence ID" value="TraesCS2B02G076300.1"/>
    <property type="gene ID" value="TraesCS2B02G076300"/>
</dbReference>
<feature type="domain" description="DUF6469" evidence="2">
    <location>
        <begin position="15"/>
        <end position="101"/>
    </location>
</feature>
<feature type="chain" id="PRO_5043171774" description="DUF6469 domain-containing protein" evidence="1">
    <location>
        <begin position="17"/>
        <end position="158"/>
    </location>
</feature>
<dbReference type="AlphaFoldDB" id="A0A3B6BYK4"/>
<reference evidence="3" key="1">
    <citation type="submission" date="2018-08" db="EMBL/GenBank/DDBJ databases">
        <authorList>
            <person name="Rossello M."/>
        </authorList>
    </citation>
    <scope>NUCLEOTIDE SEQUENCE [LARGE SCALE GENOMIC DNA]</scope>
    <source>
        <strain evidence="3">cv. Chinese Spring</strain>
    </source>
</reference>
<feature type="signal peptide" evidence="1">
    <location>
        <begin position="1"/>
        <end position="16"/>
    </location>
</feature>
<name>A0A3B6BYK4_WHEAT</name>
<evidence type="ECO:0000259" key="2">
    <source>
        <dbReference type="Pfam" id="PF20073"/>
    </source>
</evidence>
<dbReference type="Gramene" id="TraesCS2B02G076300.1">
    <property type="protein sequence ID" value="TraesCS2B02G076300.1"/>
    <property type="gene ID" value="TraesCS2B02G076300"/>
</dbReference>
<dbReference type="Gramene" id="TraesJAG2B03G00843320.1">
    <property type="protein sequence ID" value="TraesJAG2B03G00843320.1"/>
    <property type="gene ID" value="TraesJAG2B03G00843320"/>
</dbReference>
<dbReference type="Pfam" id="PF20073">
    <property type="entry name" value="DUF6469"/>
    <property type="match status" value="1"/>
</dbReference>
<reference evidence="3" key="2">
    <citation type="submission" date="2018-10" db="UniProtKB">
        <authorList>
            <consortium name="EnsemblPlants"/>
        </authorList>
    </citation>
    <scope>IDENTIFICATION</scope>
</reference>
<accession>A0A3B6BYK4</accession>
<dbReference type="Gramene" id="TraesNOR2B03G00853910.1">
    <property type="protein sequence ID" value="TraesNOR2B03G00853910.1"/>
    <property type="gene ID" value="TraesNOR2B03G00853910"/>
</dbReference>
<dbReference type="PaxDb" id="4565-Traes_2BS_B925DA8BE.3"/>
<dbReference type="OrthoDB" id="683330at2759"/>
<proteinExistence type="predicted"/>
<organism evidence="3">
    <name type="scientific">Triticum aestivum</name>
    <name type="common">Wheat</name>
    <dbReference type="NCBI Taxonomy" id="4565"/>
    <lineage>
        <taxon>Eukaryota</taxon>
        <taxon>Viridiplantae</taxon>
        <taxon>Streptophyta</taxon>
        <taxon>Embryophyta</taxon>
        <taxon>Tracheophyta</taxon>
        <taxon>Spermatophyta</taxon>
        <taxon>Magnoliopsida</taxon>
        <taxon>Liliopsida</taxon>
        <taxon>Poales</taxon>
        <taxon>Poaceae</taxon>
        <taxon>BOP clade</taxon>
        <taxon>Pooideae</taxon>
        <taxon>Triticodae</taxon>
        <taxon>Triticeae</taxon>
        <taxon>Triticinae</taxon>
        <taxon>Triticum</taxon>
    </lineage>
</organism>
<sequence>MWIFGAMMMFFYWAYSARNDDIFVLSSIKPEAAEDLNCHGVTYYCLAIVTEVSMVGEYQNGFRVKVAKNIGLDEDLNKLEHAIFLNNITINVRIWKALTCKTHMNDNFTLIKSLLAPTNLGEDVCGICVKQDGVCLASFAETSRNYWARMLLNLSSQL</sequence>
<evidence type="ECO:0000313" key="4">
    <source>
        <dbReference type="Proteomes" id="UP000019116"/>
    </source>
</evidence>
<keyword evidence="1" id="KW-0732">Signal</keyword>
<evidence type="ECO:0000256" key="1">
    <source>
        <dbReference type="SAM" id="SignalP"/>
    </source>
</evidence>
<dbReference type="InterPro" id="IPR045529">
    <property type="entry name" value="DUF6469"/>
</dbReference>
<dbReference type="Gramene" id="TraesLAC2B03G00835720.1">
    <property type="protein sequence ID" value="TraesLAC2B03G00835720.1"/>
    <property type="gene ID" value="TraesLAC2B03G00835720"/>
</dbReference>
<protein>
    <recommendedName>
        <fullName evidence="2">DUF6469 domain-containing protein</fullName>
    </recommendedName>
</protein>
<dbReference type="Proteomes" id="UP000019116">
    <property type="component" value="Chromosome 2B"/>
</dbReference>
<dbReference type="Gramene" id="TraesSTA2B03G00843770.1">
    <property type="protein sequence ID" value="TraesSTA2B03G00843770.1"/>
    <property type="gene ID" value="TraesSTA2B03G00843770"/>
</dbReference>